<dbReference type="PANTHER" id="PTHR37483">
    <property type="entry name" value="UPF0125 PROTEIN RATB"/>
    <property type="match status" value="1"/>
</dbReference>
<dbReference type="STRING" id="349124.Hhal_0289"/>
<dbReference type="InterPro" id="IPR005346">
    <property type="entry name" value="RnfH"/>
</dbReference>
<dbReference type="OrthoDB" id="9796575at2"/>
<gene>
    <name evidence="2" type="primary">rnfH</name>
    <name evidence="3" type="ordered locus">Hhal_0289</name>
</gene>
<evidence type="ECO:0000256" key="1">
    <source>
        <dbReference type="ARBA" id="ARBA00010645"/>
    </source>
</evidence>
<sequence>MSEHEPESKQDGPLEVSVAYVEAGEHFWRCFQVPAGTNAAQAVARSGLQQRFPHLDLSTLKLGVFAKPVKADRVLEDGDRVEVYRPITADPEALASDRDTEEAGS</sequence>
<dbReference type="HAMAP" id="MF_00460">
    <property type="entry name" value="UPF0125_RnfH"/>
    <property type="match status" value="1"/>
</dbReference>
<dbReference type="KEGG" id="hha:Hhal_0289"/>
<dbReference type="HOGENOM" id="CLU_150721_1_0_6"/>
<dbReference type="RefSeq" id="WP_011813106.1">
    <property type="nucleotide sequence ID" value="NC_008789.1"/>
</dbReference>
<dbReference type="SUPFAM" id="SSF54285">
    <property type="entry name" value="MoaD/ThiS"/>
    <property type="match status" value="1"/>
</dbReference>
<dbReference type="Gene3D" id="3.10.20.280">
    <property type="entry name" value="RnfH-like"/>
    <property type="match status" value="1"/>
</dbReference>
<dbReference type="EMBL" id="CP000544">
    <property type="protein sequence ID" value="ABM61083.1"/>
    <property type="molecule type" value="Genomic_DNA"/>
</dbReference>
<dbReference type="InterPro" id="IPR037021">
    <property type="entry name" value="RnfH_sf"/>
</dbReference>
<proteinExistence type="inferred from homology"/>
<dbReference type="InterPro" id="IPR016155">
    <property type="entry name" value="Mopterin_synth/thiamin_S_b"/>
</dbReference>
<protein>
    <recommendedName>
        <fullName evidence="2">Protein RnfH</fullName>
    </recommendedName>
</protein>
<dbReference type="eggNOG" id="COG2914">
    <property type="taxonomic scope" value="Bacteria"/>
</dbReference>
<accession>A1WTS1</accession>
<evidence type="ECO:0000313" key="4">
    <source>
        <dbReference type="Proteomes" id="UP000000647"/>
    </source>
</evidence>
<comment type="similarity">
    <text evidence="1 2">Belongs to the UPF0125 (RnfH) family.</text>
</comment>
<dbReference type="PANTHER" id="PTHR37483:SF1">
    <property type="entry name" value="UPF0125 PROTEIN RATB"/>
    <property type="match status" value="1"/>
</dbReference>
<reference evidence="3 4" key="2">
    <citation type="journal article" date="2013" name="Stand. Genomic Sci.">
        <title>Complete genome sequence of Halorhodospira halophila SL1.</title>
        <authorList>
            <person name="Challacombe J.F."/>
            <person name="Majid S."/>
            <person name="Deole R."/>
            <person name="Brettin T.S."/>
            <person name="Bruce D."/>
            <person name="Delano S.F."/>
            <person name="Detter J.C."/>
            <person name="Gleasner C.D."/>
            <person name="Han C.S."/>
            <person name="Misra M."/>
            <person name="Reitenga K.G."/>
            <person name="Mikhailova N."/>
            <person name="Woyke T."/>
            <person name="Pitluck S."/>
            <person name="Nolan M."/>
            <person name="Land M.L."/>
            <person name="Saunders E."/>
            <person name="Tapia R."/>
            <person name="Lapidus A."/>
            <person name="Ivanova N."/>
            <person name="Hoff W.D."/>
        </authorList>
    </citation>
    <scope>NUCLEOTIDE SEQUENCE [LARGE SCALE GENOMIC DNA]</scope>
    <source>
        <strain evidence="4">DSM 244 / SL1</strain>
    </source>
</reference>
<name>A1WTS1_HALHL</name>
<dbReference type="Pfam" id="PF03658">
    <property type="entry name" value="Ub-RnfH"/>
    <property type="match status" value="1"/>
</dbReference>
<dbReference type="AlphaFoldDB" id="A1WTS1"/>
<keyword evidence="4" id="KW-1185">Reference proteome</keyword>
<evidence type="ECO:0000313" key="3">
    <source>
        <dbReference type="EMBL" id="ABM61083.1"/>
    </source>
</evidence>
<evidence type="ECO:0000256" key="2">
    <source>
        <dbReference type="HAMAP-Rule" id="MF_00460"/>
    </source>
</evidence>
<dbReference type="Proteomes" id="UP000000647">
    <property type="component" value="Chromosome"/>
</dbReference>
<reference evidence="4" key="1">
    <citation type="submission" date="2006-12" db="EMBL/GenBank/DDBJ databases">
        <title>Complete sequence of Halorhodospira halophila SL1.</title>
        <authorList>
            <consortium name="US DOE Joint Genome Institute"/>
            <person name="Copeland A."/>
            <person name="Lucas S."/>
            <person name="Lapidus A."/>
            <person name="Barry K."/>
            <person name="Detter J.C."/>
            <person name="Glavina del Rio T."/>
            <person name="Hammon N."/>
            <person name="Israni S."/>
            <person name="Dalin E."/>
            <person name="Tice H."/>
            <person name="Pitluck S."/>
            <person name="Saunders E."/>
            <person name="Brettin T."/>
            <person name="Bruce D."/>
            <person name="Han C."/>
            <person name="Tapia R."/>
            <person name="Schmutz J."/>
            <person name="Larimer F."/>
            <person name="Land M."/>
            <person name="Hauser L."/>
            <person name="Kyrpides N."/>
            <person name="Mikhailova N."/>
            <person name="Hoff W."/>
            <person name="Richardson P."/>
        </authorList>
    </citation>
    <scope>NUCLEOTIDE SEQUENCE [LARGE SCALE GENOMIC DNA]</scope>
    <source>
        <strain evidence="4">DSM 244 / SL1</strain>
    </source>
</reference>
<organism evidence="3 4">
    <name type="scientific">Halorhodospira halophila (strain DSM 244 / SL1)</name>
    <name type="common">Ectothiorhodospira halophila (strain DSM 244 / SL1)</name>
    <dbReference type="NCBI Taxonomy" id="349124"/>
    <lineage>
        <taxon>Bacteria</taxon>
        <taxon>Pseudomonadati</taxon>
        <taxon>Pseudomonadota</taxon>
        <taxon>Gammaproteobacteria</taxon>
        <taxon>Chromatiales</taxon>
        <taxon>Ectothiorhodospiraceae</taxon>
        <taxon>Halorhodospira</taxon>
    </lineage>
</organism>